<dbReference type="Pfam" id="PF02481">
    <property type="entry name" value="DNA_processg_A"/>
    <property type="match status" value="1"/>
</dbReference>
<dbReference type="RefSeq" id="WP_193906061.1">
    <property type="nucleotide sequence ID" value="NZ_PRDL01000001.1"/>
</dbReference>
<gene>
    <name evidence="4" type="primary">dprA</name>
    <name evidence="4" type="ORF">C4F51_00180</name>
</gene>
<keyword evidence="5" id="KW-1185">Reference proteome</keyword>
<evidence type="ECO:0000313" key="4">
    <source>
        <dbReference type="EMBL" id="MBE8715603.1"/>
    </source>
</evidence>
<sequence length="371" mass="40438">MLSHPKAIRILQRLPQLGISRFWQLMNRFPSAIDVLHRPVAELASVMKPATLDALTIWQQQPDLHPLSRQIDLEDEWLAQQADCHLIAFDDPRYPALLKEISRPPPLLYVRGNPDCLALPQLAIVGSRTPSPTGADNALQFARFLAGNGFVITSGLAKGIDGQAHSGAVSVNAQTIAVLGTGIDRVYPLQHRSLATQILANGGALISEFPPGTKAEASHFPQRNRIISGMSQGTLVVEAAVKSGSLITARMALEQNREVFAIPGSIHNPLARGCHQLIREGATLVESAADIVEQLGGLLAWHQQQSIPADALPDISPFQQQVLEQMGFDPVDMDLLIERLDCDIGTLGATLIELQLQQRVAETRDGFYRLK</sequence>
<comment type="caution">
    <text evidence="4">The sequence shown here is derived from an EMBL/GenBank/DDBJ whole genome shotgun (WGS) entry which is preliminary data.</text>
</comment>
<dbReference type="GO" id="GO:0009294">
    <property type="term" value="P:DNA-mediated transformation"/>
    <property type="evidence" value="ECO:0007669"/>
    <property type="project" value="InterPro"/>
</dbReference>
<dbReference type="InterPro" id="IPR036388">
    <property type="entry name" value="WH-like_DNA-bd_sf"/>
</dbReference>
<evidence type="ECO:0000259" key="2">
    <source>
        <dbReference type="Pfam" id="PF02481"/>
    </source>
</evidence>
<organism evidence="4 5">
    <name type="scientific">Cellvibrio polysaccharolyticus</name>
    <dbReference type="NCBI Taxonomy" id="2082724"/>
    <lineage>
        <taxon>Bacteria</taxon>
        <taxon>Pseudomonadati</taxon>
        <taxon>Pseudomonadota</taxon>
        <taxon>Gammaproteobacteria</taxon>
        <taxon>Cellvibrionales</taxon>
        <taxon>Cellvibrionaceae</taxon>
        <taxon>Cellvibrio</taxon>
    </lineage>
</organism>
<comment type="similarity">
    <text evidence="1">Belongs to the DprA/Smf family.</text>
</comment>
<dbReference type="PANTHER" id="PTHR43022:SF1">
    <property type="entry name" value="PROTEIN SMF"/>
    <property type="match status" value="1"/>
</dbReference>
<evidence type="ECO:0000259" key="3">
    <source>
        <dbReference type="Pfam" id="PF17782"/>
    </source>
</evidence>
<dbReference type="InterPro" id="IPR057666">
    <property type="entry name" value="DrpA_SLOG"/>
</dbReference>
<name>A0A928YTZ1_9GAMM</name>
<dbReference type="EMBL" id="PRDL01000001">
    <property type="protein sequence ID" value="MBE8715603.1"/>
    <property type="molecule type" value="Genomic_DNA"/>
</dbReference>
<reference evidence="4" key="1">
    <citation type="submission" date="2018-07" db="EMBL/GenBank/DDBJ databases">
        <title>Genome assembly of strain Ka43.</title>
        <authorList>
            <person name="Kukolya J."/>
            <person name="Nagy I."/>
            <person name="Horvath B."/>
            <person name="Toth A."/>
        </authorList>
    </citation>
    <scope>NUCLEOTIDE SEQUENCE</scope>
    <source>
        <strain evidence="4">KB43</strain>
    </source>
</reference>
<dbReference type="Proteomes" id="UP000652567">
    <property type="component" value="Unassembled WGS sequence"/>
</dbReference>
<dbReference type="Gene3D" id="1.10.10.10">
    <property type="entry name" value="Winged helix-like DNA-binding domain superfamily/Winged helix DNA-binding domain"/>
    <property type="match status" value="1"/>
</dbReference>
<evidence type="ECO:0000256" key="1">
    <source>
        <dbReference type="ARBA" id="ARBA00006525"/>
    </source>
</evidence>
<evidence type="ECO:0000313" key="5">
    <source>
        <dbReference type="Proteomes" id="UP000652567"/>
    </source>
</evidence>
<proteinExistence type="inferred from homology"/>
<dbReference type="Gene3D" id="3.40.50.450">
    <property type="match status" value="1"/>
</dbReference>
<dbReference type="InterPro" id="IPR041614">
    <property type="entry name" value="DprA_WH"/>
</dbReference>
<feature type="domain" description="DprA winged helix" evidence="3">
    <location>
        <begin position="308"/>
        <end position="363"/>
    </location>
</feature>
<feature type="domain" description="Smf/DprA SLOG" evidence="2">
    <location>
        <begin position="86"/>
        <end position="295"/>
    </location>
</feature>
<dbReference type="PANTHER" id="PTHR43022">
    <property type="entry name" value="PROTEIN SMF"/>
    <property type="match status" value="1"/>
</dbReference>
<dbReference type="InterPro" id="IPR003488">
    <property type="entry name" value="DprA"/>
</dbReference>
<protein>
    <submittedName>
        <fullName evidence="4">DNA-protecting protein DprA</fullName>
    </submittedName>
</protein>
<dbReference type="AlphaFoldDB" id="A0A928YTZ1"/>
<dbReference type="SUPFAM" id="SSF102405">
    <property type="entry name" value="MCP/YpsA-like"/>
    <property type="match status" value="1"/>
</dbReference>
<accession>A0A928YTZ1</accession>
<dbReference type="NCBIfam" id="TIGR00732">
    <property type="entry name" value="dprA"/>
    <property type="match status" value="1"/>
</dbReference>
<dbReference type="Pfam" id="PF17782">
    <property type="entry name" value="WHD_DprA"/>
    <property type="match status" value="1"/>
</dbReference>